<comment type="subcellular location">
    <subcellularLocation>
        <location evidence="1">Periplasm</location>
    </subcellularLocation>
</comment>
<dbReference type="SUPFAM" id="SSF53850">
    <property type="entry name" value="Periplasmic binding protein-like II"/>
    <property type="match status" value="1"/>
</dbReference>
<gene>
    <name evidence="3" type="ORF">AVDCRST_MAG33-1137</name>
</gene>
<protein>
    <recommendedName>
        <fullName evidence="4">ABC transporter, substrate-binding protein (Cluster 1, maltose/g3p/polyamine/iron)</fullName>
    </recommendedName>
</protein>
<comment type="similarity">
    <text evidence="2">Belongs to the bacterial solute-binding protein 1 family.</text>
</comment>
<dbReference type="InterPro" id="IPR006311">
    <property type="entry name" value="TAT_signal"/>
</dbReference>
<evidence type="ECO:0008006" key="4">
    <source>
        <dbReference type="Google" id="ProtNLM"/>
    </source>
</evidence>
<dbReference type="PROSITE" id="PS51318">
    <property type="entry name" value="TAT"/>
    <property type="match status" value="1"/>
</dbReference>
<organism evidence="3">
    <name type="scientific">uncultured Thermomicrobiales bacterium</name>
    <dbReference type="NCBI Taxonomy" id="1645740"/>
    <lineage>
        <taxon>Bacteria</taxon>
        <taxon>Pseudomonadati</taxon>
        <taxon>Thermomicrobiota</taxon>
        <taxon>Thermomicrobia</taxon>
        <taxon>Thermomicrobiales</taxon>
        <taxon>environmental samples</taxon>
    </lineage>
</organism>
<evidence type="ECO:0000256" key="1">
    <source>
        <dbReference type="ARBA" id="ARBA00004418"/>
    </source>
</evidence>
<proteinExistence type="inferred from homology"/>
<evidence type="ECO:0000256" key="2">
    <source>
        <dbReference type="ARBA" id="ARBA00008520"/>
    </source>
</evidence>
<dbReference type="GO" id="GO:0042597">
    <property type="term" value="C:periplasmic space"/>
    <property type="evidence" value="ECO:0007669"/>
    <property type="project" value="UniProtKB-SubCell"/>
</dbReference>
<dbReference type="InterPro" id="IPR006059">
    <property type="entry name" value="SBP"/>
</dbReference>
<evidence type="ECO:0000313" key="3">
    <source>
        <dbReference type="EMBL" id="CAA9554087.1"/>
    </source>
</evidence>
<dbReference type="InterPro" id="IPR050490">
    <property type="entry name" value="Bact_solute-bd_prot1"/>
</dbReference>
<dbReference type="EMBL" id="CADCWK010000108">
    <property type="protein sequence ID" value="CAA9554087.1"/>
    <property type="molecule type" value="Genomic_DNA"/>
</dbReference>
<sequence length="471" mass="51264">MRDDRSYPFGNRLSASRTPLSRRKVLGYGAGLGMAAAIAPSLRPGPARAQDAPVTITVNNAPPENQPEAGAVFEQTIARYEEAHPNVTVEASQDTWDPQTFPARLAAGTLSDAFIAAYTEPQGIISRGQAANVTSYLEQWPYFSSFTPEALAIVRDAAGQLYGFTGGGYLLGLMYNRAHFEEVGLNPDQPPTTWDELRTAAQTLTTNGRFGFVETSSNNQGGWHFTAWMYSAGGELISEEGGRYTAIFNNDTGVQVLQYLKDLRYTDGTMPERQLLDQNDTRQLMATGQVSMSIQAADALPYVRETFADADITQFGLGILPQNGGNATLTGGSVWMFNPNSPPEVLAPAVDFSLFREFDLQNLEASLQADQERGALIGWPQLPIFTGDFQAQRQEIFARYANAPIENYRPFVDGAAGLALRAEPPIETQQLYAAIDAAVQAILTDESADPRALLDQAAQQFQTQVLDPING</sequence>
<dbReference type="Gene3D" id="3.40.190.10">
    <property type="entry name" value="Periplasmic binding protein-like II"/>
    <property type="match status" value="1"/>
</dbReference>
<name>A0A6J4UQY7_9BACT</name>
<reference evidence="3" key="1">
    <citation type="submission" date="2020-02" db="EMBL/GenBank/DDBJ databases">
        <authorList>
            <person name="Meier V. D."/>
        </authorList>
    </citation>
    <scope>NUCLEOTIDE SEQUENCE</scope>
    <source>
        <strain evidence="3">AVDCRST_MAG33</strain>
    </source>
</reference>
<dbReference type="PANTHER" id="PTHR43649">
    <property type="entry name" value="ARABINOSE-BINDING PROTEIN-RELATED"/>
    <property type="match status" value="1"/>
</dbReference>
<dbReference type="AlphaFoldDB" id="A0A6J4UQY7"/>
<dbReference type="PANTHER" id="PTHR43649:SF16">
    <property type="entry name" value="SUGAR-BINDING LIPOPROTEIN"/>
    <property type="match status" value="1"/>
</dbReference>
<accession>A0A6J4UQY7</accession>
<dbReference type="Pfam" id="PF01547">
    <property type="entry name" value="SBP_bac_1"/>
    <property type="match status" value="1"/>
</dbReference>